<dbReference type="SUPFAM" id="SSF161098">
    <property type="entry name" value="MetI-like"/>
    <property type="match status" value="1"/>
</dbReference>
<dbReference type="OrthoDB" id="8138334at2"/>
<dbReference type="Pfam" id="PF00528">
    <property type="entry name" value="BPD_transp_1"/>
    <property type="match status" value="1"/>
</dbReference>
<feature type="transmembrane region" description="Helical" evidence="7">
    <location>
        <begin position="160"/>
        <end position="181"/>
    </location>
</feature>
<dbReference type="PANTHER" id="PTHR30151:SF38">
    <property type="entry name" value="ALIPHATIC SULFONATES TRANSPORT PERMEASE PROTEIN SSUC-RELATED"/>
    <property type="match status" value="1"/>
</dbReference>
<evidence type="ECO:0000256" key="2">
    <source>
        <dbReference type="ARBA" id="ARBA00022448"/>
    </source>
</evidence>
<keyword evidence="6 7" id="KW-0472">Membrane</keyword>
<keyword evidence="4 7" id="KW-0812">Transmembrane</keyword>
<dbReference type="GO" id="GO:0005886">
    <property type="term" value="C:plasma membrane"/>
    <property type="evidence" value="ECO:0007669"/>
    <property type="project" value="UniProtKB-SubCell"/>
</dbReference>
<organism evidence="9 10">
    <name type="scientific">Orrella marina</name>
    <dbReference type="NCBI Taxonomy" id="2163011"/>
    <lineage>
        <taxon>Bacteria</taxon>
        <taxon>Pseudomonadati</taxon>
        <taxon>Pseudomonadota</taxon>
        <taxon>Betaproteobacteria</taxon>
        <taxon>Burkholderiales</taxon>
        <taxon>Alcaligenaceae</taxon>
        <taxon>Orrella</taxon>
    </lineage>
</organism>
<gene>
    <name evidence="9" type="ORF">DBV39_16220</name>
</gene>
<evidence type="ECO:0000256" key="3">
    <source>
        <dbReference type="ARBA" id="ARBA00022475"/>
    </source>
</evidence>
<dbReference type="InterPro" id="IPR035906">
    <property type="entry name" value="MetI-like_sf"/>
</dbReference>
<evidence type="ECO:0000256" key="5">
    <source>
        <dbReference type="ARBA" id="ARBA00022989"/>
    </source>
</evidence>
<evidence type="ECO:0000256" key="6">
    <source>
        <dbReference type="ARBA" id="ARBA00023136"/>
    </source>
</evidence>
<keyword evidence="10" id="KW-1185">Reference proteome</keyword>
<dbReference type="Gene3D" id="1.10.3720.10">
    <property type="entry name" value="MetI-like"/>
    <property type="match status" value="1"/>
</dbReference>
<feature type="domain" description="ABC transmembrane type-1" evidence="8">
    <location>
        <begin position="50"/>
        <end position="234"/>
    </location>
</feature>
<dbReference type="KEGG" id="boz:DBV39_16220"/>
<sequence length="252" mass="27691">MQRAKSLVMPLAILMYWQLIASSGLVSSYLLPAPETVWTAAKSLYASGILSHSILVSLSRVFQGFGISCVLAFALALLVNGSRTVEQLLSAPLALLRMIPPLAMTPLLILWFGIGSTTQLAIIILASIFPVFLNTRDGLRRVDPSHQELARSLQLGRLRYFRWIVLPGAVPSIITGVRVGFGYSWRALIGAELIAASAGLGYLIIDSQEMMRTDDVMVGILTIGMIGWLLDTLFDQLLCRKLSRRFPEICRS</sequence>
<dbReference type="PANTHER" id="PTHR30151">
    <property type="entry name" value="ALKANE SULFONATE ABC TRANSPORTER-RELATED, MEMBRANE SUBUNIT"/>
    <property type="match status" value="1"/>
</dbReference>
<dbReference type="PROSITE" id="PS50928">
    <property type="entry name" value="ABC_TM1"/>
    <property type="match status" value="1"/>
</dbReference>
<evidence type="ECO:0000313" key="9">
    <source>
        <dbReference type="EMBL" id="AWB35021.1"/>
    </source>
</evidence>
<dbReference type="FunFam" id="1.10.3720.10:FF:000003">
    <property type="entry name" value="Aliphatic sulfonate ABC transporter permease"/>
    <property type="match status" value="1"/>
</dbReference>
<reference evidence="9 10" key="1">
    <citation type="submission" date="2018-04" db="EMBL/GenBank/DDBJ databases">
        <title>Bordetella sp. HZ20 isolated from seawater.</title>
        <authorList>
            <person name="Sun C."/>
        </authorList>
    </citation>
    <scope>NUCLEOTIDE SEQUENCE [LARGE SCALE GENOMIC DNA]</scope>
    <source>
        <strain evidence="9 10">HZ20</strain>
    </source>
</reference>
<dbReference type="Proteomes" id="UP000244571">
    <property type="component" value="Chromosome"/>
</dbReference>
<comment type="similarity">
    <text evidence="7">Belongs to the binding-protein-dependent transport system permease family.</text>
</comment>
<dbReference type="AlphaFoldDB" id="A0A2R4XMN0"/>
<feature type="transmembrane region" description="Helical" evidence="7">
    <location>
        <begin position="216"/>
        <end position="234"/>
    </location>
</feature>
<comment type="subcellular location">
    <subcellularLocation>
        <location evidence="1 7">Cell membrane</location>
        <topology evidence="1 7">Multi-pass membrane protein</topology>
    </subcellularLocation>
</comment>
<feature type="transmembrane region" description="Helical" evidence="7">
    <location>
        <begin position="7"/>
        <end position="31"/>
    </location>
</feature>
<proteinExistence type="inferred from homology"/>
<feature type="transmembrane region" description="Helical" evidence="7">
    <location>
        <begin position="61"/>
        <end position="81"/>
    </location>
</feature>
<evidence type="ECO:0000256" key="7">
    <source>
        <dbReference type="RuleBase" id="RU363032"/>
    </source>
</evidence>
<name>A0A2R4XMN0_9BURK</name>
<evidence type="ECO:0000313" key="10">
    <source>
        <dbReference type="Proteomes" id="UP000244571"/>
    </source>
</evidence>
<keyword evidence="3" id="KW-1003">Cell membrane</keyword>
<feature type="transmembrane region" description="Helical" evidence="7">
    <location>
        <begin position="187"/>
        <end position="204"/>
    </location>
</feature>
<dbReference type="InterPro" id="IPR000515">
    <property type="entry name" value="MetI-like"/>
</dbReference>
<dbReference type="CDD" id="cd06261">
    <property type="entry name" value="TM_PBP2"/>
    <property type="match status" value="1"/>
</dbReference>
<keyword evidence="5 7" id="KW-1133">Transmembrane helix</keyword>
<dbReference type="GO" id="GO:0042918">
    <property type="term" value="P:alkanesulfonate transmembrane transport"/>
    <property type="evidence" value="ECO:0007669"/>
    <property type="project" value="UniProtKB-ARBA"/>
</dbReference>
<evidence type="ECO:0000259" key="8">
    <source>
        <dbReference type="PROSITE" id="PS50928"/>
    </source>
</evidence>
<accession>A0A2R4XMN0</accession>
<protein>
    <submittedName>
        <fullName evidence="9">ABC transporter permease</fullName>
    </submittedName>
</protein>
<dbReference type="EMBL" id="CP028901">
    <property type="protein sequence ID" value="AWB35021.1"/>
    <property type="molecule type" value="Genomic_DNA"/>
</dbReference>
<keyword evidence="2 7" id="KW-0813">Transport</keyword>
<evidence type="ECO:0000256" key="4">
    <source>
        <dbReference type="ARBA" id="ARBA00022692"/>
    </source>
</evidence>
<evidence type="ECO:0000256" key="1">
    <source>
        <dbReference type="ARBA" id="ARBA00004651"/>
    </source>
</evidence>